<feature type="transmembrane region" description="Helical" evidence="2">
    <location>
        <begin position="616"/>
        <end position="638"/>
    </location>
</feature>
<feature type="transmembrane region" description="Helical" evidence="2">
    <location>
        <begin position="1224"/>
        <end position="1242"/>
    </location>
</feature>
<dbReference type="InterPro" id="IPR018746">
    <property type="entry name" value="DUF2298"/>
</dbReference>
<dbReference type="PANTHER" id="PTHR10790:SF51">
    <property type="entry name" value="TETRATRICOPEPTIDE REPEAT PROTEIN"/>
    <property type="match status" value="1"/>
</dbReference>
<proteinExistence type="predicted"/>
<evidence type="ECO:0000256" key="1">
    <source>
        <dbReference type="SAM" id="MobiDB-lite"/>
    </source>
</evidence>
<organism evidence="4 5">
    <name type="scientific">candidate division KSB3 bacterium</name>
    <dbReference type="NCBI Taxonomy" id="2044937"/>
    <lineage>
        <taxon>Bacteria</taxon>
        <taxon>candidate division KSB3</taxon>
    </lineage>
</organism>
<feature type="transmembrane region" description="Helical" evidence="2">
    <location>
        <begin position="1037"/>
        <end position="1057"/>
    </location>
</feature>
<feature type="transmembrane region" description="Helical" evidence="2">
    <location>
        <begin position="998"/>
        <end position="1017"/>
    </location>
</feature>
<evidence type="ECO:0000313" key="4">
    <source>
        <dbReference type="EMBL" id="PIE33410.1"/>
    </source>
</evidence>
<gene>
    <name evidence="4" type="ORF">CSA56_12075</name>
</gene>
<evidence type="ECO:0000256" key="2">
    <source>
        <dbReference type="SAM" id="Phobius"/>
    </source>
</evidence>
<feature type="transmembrane region" description="Helical" evidence="2">
    <location>
        <begin position="1184"/>
        <end position="1203"/>
    </location>
</feature>
<feature type="transmembrane region" description="Helical" evidence="2">
    <location>
        <begin position="898"/>
        <end position="920"/>
    </location>
</feature>
<evidence type="ECO:0000313" key="5">
    <source>
        <dbReference type="Proteomes" id="UP000230821"/>
    </source>
</evidence>
<feature type="transmembrane region" description="Helical" evidence="2">
    <location>
        <begin position="140"/>
        <end position="156"/>
    </location>
</feature>
<dbReference type="InterPro" id="IPR038731">
    <property type="entry name" value="RgtA/B/C-like"/>
</dbReference>
<feature type="transmembrane region" description="Helical" evidence="2">
    <location>
        <begin position="214"/>
        <end position="240"/>
    </location>
</feature>
<feature type="transmembrane region" description="Helical" evidence="2">
    <location>
        <begin position="373"/>
        <end position="393"/>
    </location>
</feature>
<dbReference type="EMBL" id="PDSK01000099">
    <property type="protein sequence ID" value="PIE33410.1"/>
    <property type="molecule type" value="Genomic_DNA"/>
</dbReference>
<feature type="transmembrane region" description="Helical" evidence="2">
    <location>
        <begin position="1124"/>
        <end position="1148"/>
    </location>
</feature>
<feature type="transmembrane region" description="Helical" evidence="2">
    <location>
        <begin position="941"/>
        <end position="959"/>
    </location>
</feature>
<sequence>MKKQYWPLSILLLGILLRWYAIDWSLPQIFHPDETRLLYAVNDISLENLNPKFFAYGSLPIYLLKMVQVSTEAISKFSGSSGHVNFFVVGRALSASFGSLTLIILYLLGTRFFSKRVGFLSTAFLAFTVLHIQLSHFLTVDVMLTFFIVLTFYIFAQLLEGKHLYRYYGLAGIAIGLSLATKISALPVYAAFFVTHILTLSKHKGLRHGRRRPLRLWLVFLLALLLSGIVFFVCQPYAFLDYHEFQRQIKEQSDMVRGITQPPYVIQYEHTPRYWYQLKQMVHYSMGWPLGIITVFGSLFLFVHIFREVLSRNPQFLMVLFAWVIPVFWIIGGFKVKFLRYMLPLIPFFCLLGAIFVDWLYERFPARKVVLHLLVGAILVYSAFYSLAFLSIYHRDDPRIQASRWLYEHLEEGSSILTELWEFAPIVAADGHHPMQYRGLQLDLYNPDTEAKIQKIAQQLSEADAIVLATKRLYGSILRIPERLSLTGSLYKLLFDGMLGFEPLPPFTLYPSLFGITFNDDFADESFSVYDHPKTIVFQKTHEICADELYELIVTAPPLDKQSAEQLRIRLLAFPALEKDSGSGLLSSTESTSSSPAAMNSRIPENLKNHSQWQAIVLWLIAVELLAIMVFPLTSLTFRALPDYGYGISKAVGILLPGYLLWLGVNVKLLMNSQRHLFLIIGCLLFASTALFLKYRRFLTTVVFENWKIFCLYEGVFLLGFSAFLLFRAYNPDIFWSESSMDFSILNALMRSETFPPPDPWISGFPLNYYYLGHHLVTMLTTLTGIAPQIAYNLAFALFPALVILEVLSVVYNLTKRYVYGVVGVVLTAIIGNLDGFFLLAANWRTRFAAFDAWVARSPLLNELIGREHYYRFFRPAHEVIPHTVHEFPFWTFIFVDLHAHLLNMPFLLATFLVGMNLLFHHRGIDDSLHPVPDSEKSFSLPFLLETLLYMLIIGTLNVISSWDYPTGIIFLLLIAFLKIYVQRQTIRRRRWPETLRPLWYILILIPGSLVLYAPFYSSFSRKGMGLGLTGGMTTRFSDVLTIFGLFLFVILSFLIFRAAHPYFTGHPWRMLTGLLVGFWALYQLILHQFALNYAVLCFFLGLLLFGAYVFLKAHPTGHHQDRLPDLYIGTCLIYACLIVAGCEIVFVRDFLQGGVSQVKLPFLNLSIPVHTGDYKRMNTIFKFYLPAWFLLSFAAAYGIAHFHTAFTIHQAPTKNVAKIVGRMCWLTCLGILVLASQIFPFKAIHARRHQQDVYPRTYLPPTLDGLAYIEATKPDEYRAIQWLNQHVVGTPVILEASGDDYLYEYARISANTGLPTVLGWGSHAEQREHWGQASQRRNTIREIYTSPNILRVQQLLRTYQVEYVYIGSTERRDFTMEQLQKFEQHPEFFEAVFRSGETVVYRIHYS</sequence>
<feature type="transmembrane region" description="Helical" evidence="2">
    <location>
        <begin position="5"/>
        <end position="22"/>
    </location>
</feature>
<dbReference type="Pfam" id="PF10060">
    <property type="entry name" value="DUF2298"/>
    <property type="match status" value="1"/>
</dbReference>
<feature type="transmembrane region" description="Helical" evidence="2">
    <location>
        <begin position="677"/>
        <end position="695"/>
    </location>
</feature>
<name>A0A2G6KDE5_9BACT</name>
<dbReference type="NCBIfam" id="TIGR03662">
    <property type="entry name" value="Chlor_Arch_YYY"/>
    <property type="match status" value="1"/>
</dbReference>
<keyword evidence="2" id="KW-0472">Membrane</keyword>
<feature type="transmembrane region" description="Helical" evidence="2">
    <location>
        <begin position="707"/>
        <end position="727"/>
    </location>
</feature>
<feature type="transmembrane region" description="Helical" evidence="2">
    <location>
        <begin position="819"/>
        <end position="842"/>
    </location>
</feature>
<feature type="domain" description="Glycosyltransferase RgtA/B/C/D-like" evidence="3">
    <location>
        <begin position="91"/>
        <end position="224"/>
    </location>
</feature>
<feature type="transmembrane region" description="Helical" evidence="2">
    <location>
        <begin position="86"/>
        <end position="108"/>
    </location>
</feature>
<keyword evidence="2" id="KW-0812">Transmembrane</keyword>
<feature type="transmembrane region" description="Helical" evidence="2">
    <location>
        <begin position="341"/>
        <end position="361"/>
    </location>
</feature>
<feature type="transmembrane region" description="Helical" evidence="2">
    <location>
        <begin position="1092"/>
        <end position="1112"/>
    </location>
</feature>
<dbReference type="Pfam" id="PF13231">
    <property type="entry name" value="PMT_2"/>
    <property type="match status" value="1"/>
</dbReference>
<comment type="caution">
    <text evidence="4">The sequence shown here is derived from an EMBL/GenBank/DDBJ whole genome shotgun (WGS) entry which is preliminary data.</text>
</comment>
<reference evidence="4 5" key="1">
    <citation type="submission" date="2017-10" db="EMBL/GenBank/DDBJ databases">
        <title>Novel microbial diversity and functional potential in the marine mammal oral microbiome.</title>
        <authorList>
            <person name="Dudek N.K."/>
            <person name="Sun C.L."/>
            <person name="Burstein D."/>
            <person name="Kantor R.S."/>
            <person name="Aliaga Goltsman D.S."/>
            <person name="Bik E.M."/>
            <person name="Thomas B.C."/>
            <person name="Banfield J.F."/>
            <person name="Relman D.A."/>
        </authorList>
    </citation>
    <scope>NUCLEOTIDE SEQUENCE [LARGE SCALE GENOMIC DNA]</scope>
    <source>
        <strain evidence="4">DOLJORAL78_47_16</strain>
    </source>
</reference>
<protein>
    <recommendedName>
        <fullName evidence="3">Glycosyltransferase RgtA/B/C/D-like domain-containing protein</fullName>
    </recommendedName>
</protein>
<feature type="compositionally biased region" description="Low complexity" evidence="1">
    <location>
        <begin position="582"/>
        <end position="595"/>
    </location>
</feature>
<dbReference type="PANTHER" id="PTHR10790">
    <property type="entry name" value="TPR-DOMAIN CONTAINING PROTEIN"/>
    <property type="match status" value="1"/>
</dbReference>
<feature type="transmembrane region" description="Helical" evidence="2">
    <location>
        <begin position="168"/>
        <end position="194"/>
    </location>
</feature>
<dbReference type="Proteomes" id="UP000230821">
    <property type="component" value="Unassembled WGS sequence"/>
</dbReference>
<feature type="transmembrane region" description="Helical" evidence="2">
    <location>
        <begin position="315"/>
        <end position="334"/>
    </location>
</feature>
<accession>A0A2G6KDE5</accession>
<feature type="transmembrane region" description="Helical" evidence="2">
    <location>
        <begin position="282"/>
        <end position="303"/>
    </location>
</feature>
<feature type="transmembrane region" description="Helical" evidence="2">
    <location>
        <begin position="794"/>
        <end position="812"/>
    </location>
</feature>
<feature type="transmembrane region" description="Helical" evidence="2">
    <location>
        <begin position="965"/>
        <end position="982"/>
    </location>
</feature>
<keyword evidence="2" id="KW-1133">Transmembrane helix</keyword>
<feature type="transmembrane region" description="Helical" evidence="2">
    <location>
        <begin position="644"/>
        <end position="665"/>
    </location>
</feature>
<feature type="region of interest" description="Disordered" evidence="1">
    <location>
        <begin position="580"/>
        <end position="600"/>
    </location>
</feature>
<evidence type="ECO:0000259" key="3">
    <source>
        <dbReference type="Pfam" id="PF13231"/>
    </source>
</evidence>